<proteinExistence type="inferred from homology"/>
<keyword evidence="3 4" id="KW-0378">Hydrolase</keyword>
<evidence type="ECO:0000259" key="6">
    <source>
        <dbReference type="Pfam" id="PF00135"/>
    </source>
</evidence>
<dbReference type="OrthoDB" id="3200163at2759"/>
<dbReference type="AlphaFoldDB" id="A0A9J7L9P0"/>
<dbReference type="GeneID" id="118416795"/>
<dbReference type="PROSITE" id="PS00941">
    <property type="entry name" value="CARBOXYLESTERASE_B_2"/>
    <property type="match status" value="1"/>
</dbReference>
<keyword evidence="2 4" id="KW-0732">Signal</keyword>
<dbReference type="InterPro" id="IPR002018">
    <property type="entry name" value="CarbesteraseB"/>
</dbReference>
<evidence type="ECO:0000256" key="2">
    <source>
        <dbReference type="ARBA" id="ARBA00022729"/>
    </source>
</evidence>
<dbReference type="InterPro" id="IPR029058">
    <property type="entry name" value="AB_hydrolase_fold"/>
</dbReference>
<dbReference type="InterPro" id="IPR051093">
    <property type="entry name" value="Neuroligin/BSAL"/>
</dbReference>
<dbReference type="InterPro" id="IPR019819">
    <property type="entry name" value="Carboxylesterase_B_CS"/>
</dbReference>
<organism evidence="7 8">
    <name type="scientific">Branchiostoma floridae</name>
    <name type="common">Florida lancelet</name>
    <name type="synonym">Amphioxus</name>
    <dbReference type="NCBI Taxonomy" id="7739"/>
    <lineage>
        <taxon>Eukaryota</taxon>
        <taxon>Metazoa</taxon>
        <taxon>Chordata</taxon>
        <taxon>Cephalochordata</taxon>
        <taxon>Leptocardii</taxon>
        <taxon>Amphioxiformes</taxon>
        <taxon>Branchiostomatidae</taxon>
        <taxon>Branchiostoma</taxon>
    </lineage>
</organism>
<accession>A0A9J7L9P0</accession>
<feature type="chain" id="PRO_5039961470" description="Carboxylic ester hydrolase" evidence="4">
    <location>
        <begin position="32"/>
        <end position="629"/>
    </location>
</feature>
<dbReference type="Gene3D" id="3.40.50.1820">
    <property type="entry name" value="alpha/beta hydrolase"/>
    <property type="match status" value="1"/>
</dbReference>
<evidence type="ECO:0000256" key="4">
    <source>
        <dbReference type="RuleBase" id="RU361235"/>
    </source>
</evidence>
<dbReference type="PROSITE" id="PS00122">
    <property type="entry name" value="CARBOXYLESTERASE_B_1"/>
    <property type="match status" value="1"/>
</dbReference>
<dbReference type="Pfam" id="PF00135">
    <property type="entry name" value="COesterase"/>
    <property type="match status" value="1"/>
</dbReference>
<evidence type="ECO:0000256" key="5">
    <source>
        <dbReference type="SAM" id="Phobius"/>
    </source>
</evidence>
<reference evidence="8" key="1">
    <citation type="journal article" date="2016" name="Genome Biol. Evol.">
        <title>Conserved non-coding elements in the most distant genera of cephalochordates: the Goldilocks principle.</title>
        <authorList>
            <person name="Yue J.X."/>
            <person name="Kozmikova I."/>
            <person name="Ono H."/>
            <person name="Nossa C.W."/>
            <person name="Kozmik Z."/>
            <person name="Putnam N.H."/>
            <person name="Yu J.K."/>
            <person name="Holland L.Z."/>
        </authorList>
    </citation>
    <scope>NUCLEOTIDE SEQUENCE</scope>
</reference>
<evidence type="ECO:0000313" key="8">
    <source>
        <dbReference type="RefSeq" id="XP_035677939.1"/>
    </source>
</evidence>
<reference evidence="8" key="3">
    <citation type="submission" date="2025-08" db="UniProtKB">
        <authorList>
            <consortium name="RefSeq"/>
        </authorList>
    </citation>
    <scope>IDENTIFICATION</scope>
</reference>
<dbReference type="RefSeq" id="XP_035677939.1">
    <property type="nucleotide sequence ID" value="XM_035822046.1"/>
</dbReference>
<feature type="transmembrane region" description="Helical" evidence="5">
    <location>
        <begin position="582"/>
        <end position="607"/>
    </location>
</feature>
<gene>
    <name evidence="8" type="primary">LOC118416795</name>
</gene>
<dbReference type="PANTHER" id="PTHR43903">
    <property type="entry name" value="NEUROLIGIN"/>
    <property type="match status" value="1"/>
</dbReference>
<keyword evidence="5" id="KW-0812">Transmembrane</keyword>
<feature type="domain" description="Carboxylesterase type B" evidence="6">
    <location>
        <begin position="34"/>
        <end position="538"/>
    </location>
</feature>
<dbReference type="KEGG" id="bfo:118416795"/>
<evidence type="ECO:0000256" key="1">
    <source>
        <dbReference type="ARBA" id="ARBA00005964"/>
    </source>
</evidence>
<keyword evidence="7" id="KW-1185">Reference proteome</keyword>
<comment type="similarity">
    <text evidence="1 4">Belongs to the type-B carboxylesterase/lipase family.</text>
</comment>
<dbReference type="GO" id="GO:0016787">
    <property type="term" value="F:hydrolase activity"/>
    <property type="evidence" value="ECO:0007669"/>
    <property type="project" value="UniProtKB-KW"/>
</dbReference>
<dbReference type="SUPFAM" id="SSF53474">
    <property type="entry name" value="alpha/beta-Hydrolases"/>
    <property type="match status" value="1"/>
</dbReference>
<sequence>MEYRKGTMKGSSFLRIRLDVLFGVFFTVAAAQNPTRVTNSGRVLGFTTTVESVTVENYLGIPYAAAPLGNLRFKPPENVRPWDGVRYATDFGDLCMVAPRLSQSPPSSLSMSEDCLFLNVFAPRTTGTEDLAVMIWIPDDGFNTDTATNYNGEWLAAVGSVIVVTVNYRLSVFGFLSTGDSTAPGNYGLMDQRAAIQWVKDNINNFGGDPDRITLFGESAGGASVSMQMLSPQNNGLFQRAICQSGVAMSPGMINLDPLAATRALCEYLNCRTQDPVDMVTVLRRMSANELAQAAARFTGNYTERIWSPVIDGEFLPDDPVRLLERGSVPDRQLLLGFNEDEGAYLMYEGLPGYYIRNRETYNYYMNASLFHIFPTNTEAVVEAVALEYGSWNETSTATEAFQQTFTTMYGDFAYIASTMQMANLYRQLNMATFVYQFTHARRTNLPAWAGAVHADELYYLFPTVRGNNPDLMTDDEMQLVNAMMTYWSNFAKTGNPNLPYNPVLPTTWPRYTGTQRFIDLTIRMSDNSVGQYIRPRRTFFWTKMMPALDSQSCSPETIDDTTNVNGWLEETILLGLRRNDVIQLGVVGGIAILLILVFFISCVTCCKVLSVNRMMRYDDSKIHLSSYA</sequence>
<dbReference type="EC" id="3.1.1.-" evidence="4"/>
<reference evidence="7" key="2">
    <citation type="journal article" date="2020" name="Nat. Ecol. Evol.">
        <title>Deeply conserved synteny resolves early events in vertebrate evolution.</title>
        <authorList>
            <person name="Simakov O."/>
            <person name="Marletaz F."/>
            <person name="Yue J.X."/>
            <person name="O'Connell B."/>
            <person name="Jenkins J."/>
            <person name="Brandt A."/>
            <person name="Calef R."/>
            <person name="Tung C.H."/>
            <person name="Huang T.K."/>
            <person name="Schmutz J."/>
            <person name="Satoh N."/>
            <person name="Yu J.K."/>
            <person name="Putnam N.H."/>
            <person name="Green R.E."/>
            <person name="Rokhsar D.S."/>
        </authorList>
    </citation>
    <scope>NUCLEOTIDE SEQUENCE [LARGE SCALE GENOMIC DNA]</scope>
    <source>
        <strain evidence="7">S238N-H82</strain>
    </source>
</reference>
<protein>
    <recommendedName>
        <fullName evidence="4">Carboxylic ester hydrolase</fullName>
        <ecNumber evidence="4">3.1.1.-</ecNumber>
    </recommendedName>
</protein>
<dbReference type="FunFam" id="3.40.50.1820:FF:000646">
    <property type="entry name" value="Carboxylic ester hydrolase"/>
    <property type="match status" value="1"/>
</dbReference>
<dbReference type="OMA" id="YQFTHAR"/>
<dbReference type="InterPro" id="IPR019826">
    <property type="entry name" value="Carboxylesterase_B_AS"/>
</dbReference>
<keyword evidence="5" id="KW-1133">Transmembrane helix</keyword>
<evidence type="ECO:0000256" key="3">
    <source>
        <dbReference type="ARBA" id="ARBA00022801"/>
    </source>
</evidence>
<feature type="signal peptide" evidence="4">
    <location>
        <begin position="1"/>
        <end position="31"/>
    </location>
</feature>
<keyword evidence="5" id="KW-0472">Membrane</keyword>
<evidence type="ECO:0000313" key="7">
    <source>
        <dbReference type="Proteomes" id="UP000001554"/>
    </source>
</evidence>
<dbReference type="Proteomes" id="UP000001554">
    <property type="component" value="Chromosome 5"/>
</dbReference>
<name>A0A9J7L9P0_BRAFL</name>